<reference evidence="2 3" key="1">
    <citation type="journal article" date="2019" name="Ecotoxicol. Environ. Saf.">
        <title>Microbial characterization of heavy metal resistant bacterial strains isolated from an electroplating wastewater treatment plant.</title>
        <authorList>
            <person name="Cai X."/>
            <person name="Zheng X."/>
            <person name="Zhang D."/>
            <person name="Iqbal W."/>
            <person name="Liu C."/>
            <person name="Yang B."/>
            <person name="Zhao X."/>
            <person name="Lu X."/>
            <person name="Mao Y."/>
        </authorList>
    </citation>
    <scope>NUCLEOTIDE SEQUENCE [LARGE SCALE GENOMIC DNA]</scope>
    <source>
        <strain evidence="2 3">Ni1-3</strain>
    </source>
</reference>
<keyword evidence="2" id="KW-0378">Hydrolase</keyword>
<dbReference type="InterPro" id="IPR015797">
    <property type="entry name" value="NUDIX_hydrolase-like_dom_sf"/>
</dbReference>
<dbReference type="Pfam" id="PF21906">
    <property type="entry name" value="WHD_NrtR"/>
    <property type="match status" value="1"/>
</dbReference>
<dbReference type="SUPFAM" id="SSF55811">
    <property type="entry name" value="Nudix"/>
    <property type="match status" value="1"/>
</dbReference>
<protein>
    <submittedName>
        <fullName evidence="2">NUDIX hydrolase</fullName>
    </submittedName>
</protein>
<dbReference type="PANTHER" id="PTHR43736">
    <property type="entry name" value="ADP-RIBOSE PYROPHOSPHATASE"/>
    <property type="match status" value="1"/>
</dbReference>
<dbReference type="SUPFAM" id="SSF46785">
    <property type="entry name" value="Winged helix' DNA-binding domain"/>
    <property type="match status" value="1"/>
</dbReference>
<organism evidence="2 3">
    <name type="scientific">Shewanella decolorationis</name>
    <dbReference type="NCBI Taxonomy" id="256839"/>
    <lineage>
        <taxon>Bacteria</taxon>
        <taxon>Pseudomonadati</taxon>
        <taxon>Pseudomonadota</taxon>
        <taxon>Gammaproteobacteria</taxon>
        <taxon>Alteromonadales</taxon>
        <taxon>Shewanellaceae</taxon>
        <taxon>Shewanella</taxon>
    </lineage>
</organism>
<proteinExistence type="predicted"/>
<dbReference type="PROSITE" id="PS51462">
    <property type="entry name" value="NUDIX"/>
    <property type="match status" value="1"/>
</dbReference>
<dbReference type="FunFam" id="1.10.10.10:FF:000611">
    <property type="entry name" value="Transcriptional repressor of nicotinamide riboside utilization NrtR"/>
    <property type="match status" value="1"/>
</dbReference>
<dbReference type="PANTHER" id="PTHR43736:SF4">
    <property type="entry name" value="SLR1690 PROTEIN"/>
    <property type="match status" value="1"/>
</dbReference>
<evidence type="ECO:0000259" key="1">
    <source>
        <dbReference type="PROSITE" id="PS51462"/>
    </source>
</evidence>
<dbReference type="KEGG" id="sdeo:D0436_13130"/>
<dbReference type="AlphaFoldDB" id="A0A5B8QXD4"/>
<dbReference type="RefSeq" id="WP_208659095.1">
    <property type="nucleotide sequence ID" value="NZ_CP031775.2"/>
</dbReference>
<dbReference type="CDD" id="cd18873">
    <property type="entry name" value="NUDIX_NadM_like"/>
    <property type="match status" value="1"/>
</dbReference>
<dbReference type="InterPro" id="IPR000086">
    <property type="entry name" value="NUDIX_hydrolase_dom"/>
</dbReference>
<dbReference type="EMBL" id="CP031775">
    <property type="protein sequence ID" value="QDZ91320.1"/>
    <property type="molecule type" value="Genomic_DNA"/>
</dbReference>
<dbReference type="Proteomes" id="UP000321124">
    <property type="component" value="Chromosome"/>
</dbReference>
<dbReference type="InterPro" id="IPR036388">
    <property type="entry name" value="WH-like_DNA-bd_sf"/>
</dbReference>
<dbReference type="Gene3D" id="3.90.79.10">
    <property type="entry name" value="Nucleoside Triphosphate Pyrophosphohydrolase"/>
    <property type="match status" value="1"/>
</dbReference>
<dbReference type="Pfam" id="PF00293">
    <property type="entry name" value="NUDIX"/>
    <property type="match status" value="1"/>
</dbReference>
<dbReference type="InterPro" id="IPR054105">
    <property type="entry name" value="WHD_NrtR"/>
</dbReference>
<gene>
    <name evidence="2" type="ORF">D0436_13130</name>
</gene>
<name>A0A5B8QXD4_9GAMM</name>
<dbReference type="InterPro" id="IPR036390">
    <property type="entry name" value="WH_DNA-bd_sf"/>
</dbReference>
<accession>A0A5B8QXD4</accession>
<feature type="domain" description="Nudix hydrolase" evidence="1">
    <location>
        <begin position="17"/>
        <end position="150"/>
    </location>
</feature>
<evidence type="ECO:0000313" key="3">
    <source>
        <dbReference type="Proteomes" id="UP000321124"/>
    </source>
</evidence>
<dbReference type="GO" id="GO:0016787">
    <property type="term" value="F:hydrolase activity"/>
    <property type="evidence" value="ECO:0007669"/>
    <property type="project" value="UniProtKB-KW"/>
</dbReference>
<dbReference type="Gene3D" id="1.10.10.10">
    <property type="entry name" value="Winged helix-like DNA-binding domain superfamily/Winged helix DNA-binding domain"/>
    <property type="match status" value="1"/>
</dbReference>
<sequence>MTEAEYLANYDPKAFKAQLLTVDAVLFTYHDQQLKVLLVQRSNHPFLCFWGLPGGFIDELCDQSLEEAVLRKLQEKTAVVPPYIEQLCTVGNNHRDVRGWSVTVSYTALMSYQACQIQIDSVSDAKWWPLEDVLQMPLAFDHLQLIKQARERLTQKALYSLVPGFALSEPFTLPELQHVHEVLLGKPIQGKSFRRRVEQADLLIDTGLKRTERGRPANLYRLKSDTASYRFLRNLEC</sequence>
<evidence type="ECO:0000313" key="2">
    <source>
        <dbReference type="EMBL" id="QDZ91320.1"/>
    </source>
</evidence>